<evidence type="ECO:0000256" key="1">
    <source>
        <dbReference type="SAM" id="Phobius"/>
    </source>
</evidence>
<evidence type="ECO:0008006" key="3">
    <source>
        <dbReference type="Google" id="ProtNLM"/>
    </source>
</evidence>
<dbReference type="PROSITE" id="PS50244">
    <property type="entry name" value="S5A_REDUCTASE"/>
    <property type="match status" value="1"/>
</dbReference>
<feature type="transmembrane region" description="Helical" evidence="1">
    <location>
        <begin position="227"/>
        <end position="249"/>
    </location>
</feature>
<feature type="transmembrane region" description="Helical" evidence="1">
    <location>
        <begin position="107"/>
        <end position="127"/>
    </location>
</feature>
<feature type="transmembrane region" description="Helical" evidence="1">
    <location>
        <begin position="63"/>
        <end position="86"/>
    </location>
</feature>
<dbReference type="Pfam" id="PF06966">
    <property type="entry name" value="DUF1295"/>
    <property type="match status" value="1"/>
</dbReference>
<gene>
    <name evidence="2" type="ORF">FJAP1339_LOCUS10157</name>
</gene>
<keyword evidence="1" id="KW-1133">Transmembrane helix</keyword>
<organism evidence="2">
    <name type="scientific">Fibrocapsa japonica</name>
    <dbReference type="NCBI Taxonomy" id="94617"/>
    <lineage>
        <taxon>Eukaryota</taxon>
        <taxon>Sar</taxon>
        <taxon>Stramenopiles</taxon>
        <taxon>Ochrophyta</taxon>
        <taxon>Raphidophyceae</taxon>
        <taxon>Chattonellales</taxon>
        <taxon>Chattonellaceae</taxon>
        <taxon>Fibrocapsa</taxon>
    </lineage>
</organism>
<feature type="transmembrane region" description="Helical" evidence="1">
    <location>
        <begin position="189"/>
        <end position="207"/>
    </location>
</feature>
<dbReference type="PANTHER" id="PTHR32251">
    <property type="entry name" value="3-OXO-5-ALPHA-STEROID 4-DEHYDROGENASE"/>
    <property type="match status" value="1"/>
</dbReference>
<feature type="transmembrane region" description="Helical" evidence="1">
    <location>
        <begin position="12"/>
        <end position="32"/>
    </location>
</feature>
<evidence type="ECO:0000313" key="2">
    <source>
        <dbReference type="EMBL" id="CAD9871405.1"/>
    </source>
</evidence>
<name>A0A7S2V608_9STRA</name>
<sequence length="317" mass="36315">MAVGPFSFDYHLYFLTAIVTIGMQLLFFFVAASFKFDKVTDFAGGTNFVLLAILTLFVSDYKYWRQVIVTVCVVVWGIRLSGYLLYRIIKIGKDDRFDDTRENFCRFLAFWIFQMIWVWTVSLPVTFLNSESNNPNLNARDIAGFAMFAVGLIIETIADQQKFNFKNQPENRSKFCNVGLWSWSRHPNYFGEILLWWGLFVVSSSVFDPNVDGNGSNQVSSELKYGYFTILGPILTTAILMFASGIPLLEKSAQAKYGSTQEYRDYIEQTSVLVTLPPIIFKAVPKAVKSFLFCEWAIYYDASHEVLSEYTEDLNPT</sequence>
<dbReference type="Gene3D" id="1.20.120.1630">
    <property type="match status" value="1"/>
</dbReference>
<dbReference type="PANTHER" id="PTHR32251:SF15">
    <property type="entry name" value="3-OXO-5-ALPHA-STEROID 4-DEHYDROGENASE (DUF1295)"/>
    <property type="match status" value="1"/>
</dbReference>
<proteinExistence type="predicted"/>
<feature type="transmembrane region" description="Helical" evidence="1">
    <location>
        <begin position="139"/>
        <end position="158"/>
    </location>
</feature>
<feature type="transmembrane region" description="Helical" evidence="1">
    <location>
        <begin position="39"/>
        <end position="57"/>
    </location>
</feature>
<protein>
    <recommendedName>
        <fullName evidence="3">Steroid 5-alpha reductase C-terminal domain-containing protein</fullName>
    </recommendedName>
</protein>
<dbReference type="InterPro" id="IPR010721">
    <property type="entry name" value="UstE-like"/>
</dbReference>
<keyword evidence="1" id="KW-0812">Transmembrane</keyword>
<dbReference type="AlphaFoldDB" id="A0A7S2V608"/>
<keyword evidence="1" id="KW-0472">Membrane</keyword>
<reference evidence="2" key="1">
    <citation type="submission" date="2021-01" db="EMBL/GenBank/DDBJ databases">
        <authorList>
            <person name="Corre E."/>
            <person name="Pelletier E."/>
            <person name="Niang G."/>
            <person name="Scheremetjew M."/>
            <person name="Finn R."/>
            <person name="Kale V."/>
            <person name="Holt S."/>
            <person name="Cochrane G."/>
            <person name="Meng A."/>
            <person name="Brown T."/>
            <person name="Cohen L."/>
        </authorList>
    </citation>
    <scope>NUCLEOTIDE SEQUENCE</scope>
    <source>
        <strain evidence="2">CCMP1661</strain>
    </source>
</reference>
<dbReference type="GO" id="GO:0016020">
    <property type="term" value="C:membrane"/>
    <property type="evidence" value="ECO:0007669"/>
    <property type="project" value="TreeGrafter"/>
</dbReference>
<accession>A0A7S2V608</accession>
<dbReference type="EMBL" id="HBHR01019982">
    <property type="protein sequence ID" value="CAD9871405.1"/>
    <property type="molecule type" value="Transcribed_RNA"/>
</dbReference>